<organism evidence="7 8">
    <name type="scientific">Actinoplanes sandaracinus</name>
    <dbReference type="NCBI Taxonomy" id="3045177"/>
    <lineage>
        <taxon>Bacteria</taxon>
        <taxon>Bacillati</taxon>
        <taxon>Actinomycetota</taxon>
        <taxon>Actinomycetes</taxon>
        <taxon>Micromonosporales</taxon>
        <taxon>Micromonosporaceae</taxon>
        <taxon>Actinoplanes</taxon>
    </lineage>
</organism>
<evidence type="ECO:0000256" key="4">
    <source>
        <dbReference type="SAM" id="MobiDB-lite"/>
    </source>
</evidence>
<protein>
    <submittedName>
        <fullName evidence="7">Alpha/beta fold hydrolase</fullName>
    </submittedName>
</protein>
<gene>
    <name evidence="7" type="ORF">QLQ12_36415</name>
</gene>
<dbReference type="PANTHER" id="PTHR43248">
    <property type="entry name" value="2-SUCCINYL-6-HYDROXY-2,4-CYCLOHEXADIENE-1-CARBOXYLATE SYNTHASE"/>
    <property type="match status" value="1"/>
</dbReference>
<feature type="chain" id="PRO_5046193820" evidence="5">
    <location>
        <begin position="26"/>
        <end position="501"/>
    </location>
</feature>
<dbReference type="RefSeq" id="WP_282765352.1">
    <property type="nucleotide sequence ID" value="NZ_JASCTH010000030.1"/>
</dbReference>
<feature type="signal peptide" evidence="5">
    <location>
        <begin position="1"/>
        <end position="25"/>
    </location>
</feature>
<comment type="similarity">
    <text evidence="1">Belongs to the peptidase S33 family.</text>
</comment>
<keyword evidence="2 5" id="KW-0732">Signal</keyword>
<evidence type="ECO:0000313" key="8">
    <source>
        <dbReference type="Proteomes" id="UP001241758"/>
    </source>
</evidence>
<reference evidence="7 8" key="1">
    <citation type="submission" date="2023-05" db="EMBL/GenBank/DDBJ databases">
        <title>Actinoplanes sp. NEAU-A12 genome sequencing.</title>
        <authorList>
            <person name="Wang Z.-S."/>
        </authorList>
    </citation>
    <scope>NUCLEOTIDE SEQUENCE [LARGE SCALE GENOMIC DNA]</scope>
    <source>
        <strain evidence="7 8">NEAU-A12</strain>
    </source>
</reference>
<keyword evidence="8" id="KW-1185">Reference proteome</keyword>
<feature type="domain" description="AB hydrolase-1" evidence="6">
    <location>
        <begin position="89"/>
        <end position="465"/>
    </location>
</feature>
<dbReference type="GO" id="GO:0016787">
    <property type="term" value="F:hydrolase activity"/>
    <property type="evidence" value="ECO:0007669"/>
    <property type="project" value="UniProtKB-KW"/>
</dbReference>
<feature type="region of interest" description="Disordered" evidence="4">
    <location>
        <begin position="95"/>
        <end position="114"/>
    </location>
</feature>
<evidence type="ECO:0000259" key="6">
    <source>
        <dbReference type="Pfam" id="PF00561"/>
    </source>
</evidence>
<dbReference type="InterPro" id="IPR000073">
    <property type="entry name" value="AB_hydrolase_1"/>
</dbReference>
<evidence type="ECO:0000256" key="5">
    <source>
        <dbReference type="SAM" id="SignalP"/>
    </source>
</evidence>
<evidence type="ECO:0000256" key="2">
    <source>
        <dbReference type="ARBA" id="ARBA00022729"/>
    </source>
</evidence>
<dbReference type="PANTHER" id="PTHR43248:SF29">
    <property type="entry name" value="TRIPEPTIDYL AMINOPEPTIDASE"/>
    <property type="match status" value="1"/>
</dbReference>
<proteinExistence type="inferred from homology"/>
<evidence type="ECO:0000256" key="1">
    <source>
        <dbReference type="ARBA" id="ARBA00010088"/>
    </source>
</evidence>
<comment type="caution">
    <text evidence="7">The sequence shown here is derived from an EMBL/GenBank/DDBJ whole genome shotgun (WGS) entry which is preliminary data.</text>
</comment>
<evidence type="ECO:0000256" key="3">
    <source>
        <dbReference type="ARBA" id="ARBA00022801"/>
    </source>
</evidence>
<name>A0ABT6WWU0_9ACTN</name>
<dbReference type="EMBL" id="JASCTH010000030">
    <property type="protein sequence ID" value="MDI6104090.1"/>
    <property type="molecule type" value="Genomic_DNA"/>
</dbReference>
<dbReference type="Proteomes" id="UP001241758">
    <property type="component" value="Unassembled WGS sequence"/>
</dbReference>
<dbReference type="SUPFAM" id="SSF53474">
    <property type="entry name" value="alpha/beta-Hydrolases"/>
    <property type="match status" value="1"/>
</dbReference>
<sequence length="501" mass="54711">MTIRLLRLTLCATIALITLSTGAPAAAATVHPDGSTLRWGDCPTDVTAHPRQQCAALLVPLDYRRPHGRQITITLSRIRAADPARRLGTLVLNPGGPGVGGLSEPSDRYGPSEPPELRDRYDLVGFDARGIRHSTPVTCGLPAPNPLVRYPAPDGSIEHTISYAKQTADACRRHSADVLPHITTANTARDLDRIRAALGEQRISYLGLSYGTYLGAVYATLFPHRTDRVVLDSAIDPDRVGYDFVRLGALGLAQRLPDATRWIADRHQTYRLGRTPEQVHRRYRALTAALDSAPVAHPQGPLTGNWLRHYTLSMLRLRETAGFADLAEIWQYLAERSTATAPVTTRADQPIALTPTDNRKAVELAVGCGDVAWPRDINHYIRAVRADRHRFPDDAGRSANITPCAFWPAPVEAPVRVADRGPRNILILQNLRDPATPWTSGYGLRRALGHRSTMISADSGGHLVIGTNQCATNLALRYLTTDARTLPRDQNCPPTPAGPTP</sequence>
<dbReference type="InterPro" id="IPR029058">
    <property type="entry name" value="AB_hydrolase_fold"/>
</dbReference>
<dbReference type="Pfam" id="PF00561">
    <property type="entry name" value="Abhydrolase_1"/>
    <property type="match status" value="1"/>
</dbReference>
<dbReference type="Gene3D" id="3.40.50.1820">
    <property type="entry name" value="alpha/beta hydrolase"/>
    <property type="match status" value="1"/>
</dbReference>
<dbReference type="InterPro" id="IPR051601">
    <property type="entry name" value="Serine_prot/Carboxylest_S33"/>
</dbReference>
<accession>A0ABT6WWU0</accession>
<keyword evidence="3 7" id="KW-0378">Hydrolase</keyword>
<evidence type="ECO:0000313" key="7">
    <source>
        <dbReference type="EMBL" id="MDI6104090.1"/>
    </source>
</evidence>